<proteinExistence type="inferred from homology"/>
<name>A0A4Y1X1R0_9BACT</name>
<keyword evidence="5 7" id="KW-0328">Glycosyltransferase</keyword>
<dbReference type="PANTHER" id="PTHR11904:SF9">
    <property type="entry name" value="PURINE NUCLEOSIDE PHOSPHORYLASE-RELATED"/>
    <property type="match status" value="1"/>
</dbReference>
<dbReference type="PANTHER" id="PTHR11904">
    <property type="entry name" value="METHYLTHIOADENOSINE/PURINE NUCLEOSIDE PHOSPHORYLASE"/>
    <property type="match status" value="1"/>
</dbReference>
<dbReference type="GeneID" id="98673853"/>
<dbReference type="GO" id="GO:0005737">
    <property type="term" value="C:cytoplasm"/>
    <property type="evidence" value="ECO:0007669"/>
    <property type="project" value="TreeGrafter"/>
</dbReference>
<protein>
    <recommendedName>
        <fullName evidence="7">Purine nucleoside phosphorylase</fullName>
        <ecNumber evidence="7">2.4.2.1</ecNumber>
    </recommendedName>
    <alternativeName>
        <fullName evidence="7">Inosine-guanosine phosphorylase</fullName>
    </alternativeName>
</protein>
<evidence type="ECO:0000256" key="1">
    <source>
        <dbReference type="ARBA" id="ARBA00005058"/>
    </source>
</evidence>
<evidence type="ECO:0000256" key="3">
    <source>
        <dbReference type="ARBA" id="ARBA00011233"/>
    </source>
</evidence>
<gene>
    <name evidence="9" type="ORF">A5CPEGH6_18690</name>
</gene>
<evidence type="ECO:0000256" key="2">
    <source>
        <dbReference type="ARBA" id="ARBA00006751"/>
    </source>
</evidence>
<keyword evidence="10" id="KW-1185">Reference proteome</keyword>
<dbReference type="Gene3D" id="3.40.50.1580">
    <property type="entry name" value="Nucleoside phosphorylase domain"/>
    <property type="match status" value="1"/>
</dbReference>
<evidence type="ECO:0000256" key="6">
    <source>
        <dbReference type="ARBA" id="ARBA00022679"/>
    </source>
</evidence>
<dbReference type="OrthoDB" id="1523230at2"/>
<evidence type="ECO:0000313" key="10">
    <source>
        <dbReference type="Proteomes" id="UP000319374"/>
    </source>
</evidence>
<accession>A0A4Y1X1R0</accession>
<dbReference type="CDD" id="cd09009">
    <property type="entry name" value="PNP-EcPNPII_like"/>
    <property type="match status" value="1"/>
</dbReference>
<dbReference type="PIRSF" id="PIRSF000477">
    <property type="entry name" value="PurNPase"/>
    <property type="match status" value="1"/>
</dbReference>
<keyword evidence="6 7" id="KW-0808">Transferase</keyword>
<keyword evidence="4" id="KW-0597">Phosphoprotein</keyword>
<feature type="domain" description="Nucleoside phosphorylase" evidence="8">
    <location>
        <begin position="23"/>
        <end position="266"/>
    </location>
</feature>
<comment type="function">
    <text evidence="7">The purine nucleoside phosphorylases catalyze the phosphorolytic breakdown of the N-glycosidic bond in the beta-(deoxy)ribonucleoside molecules, with the formation of the corresponding free purine bases and pentose-1-phosphate.</text>
</comment>
<dbReference type="EC" id="2.4.2.1" evidence="7"/>
<dbReference type="NCBIfam" id="TIGR01700">
    <property type="entry name" value="PNPH"/>
    <property type="match status" value="1"/>
</dbReference>
<reference evidence="10" key="1">
    <citation type="submission" date="2019-06" db="EMBL/GenBank/DDBJ databases">
        <title>Alistipes onderdonkii subsp. vulgaris subsp. nov., Alistipes dispar sp. nov. and Alistipes communis sp. nov., isolated from human faeces, and creation of Alistipes onderdonkii subsp. onderdonkii subsp. nov.</title>
        <authorList>
            <person name="Sakamoto M."/>
            <person name="Ikeyama N."/>
            <person name="Ogata Y."/>
            <person name="Suda W."/>
            <person name="Iino T."/>
            <person name="Hattori M."/>
            <person name="Ohkuma M."/>
        </authorList>
    </citation>
    <scope>NUCLEOTIDE SEQUENCE [LARGE SCALE GENOMIC DNA]</scope>
    <source>
        <strain evidence="10">5CPEGH6</strain>
    </source>
</reference>
<dbReference type="GO" id="GO:0009116">
    <property type="term" value="P:nucleoside metabolic process"/>
    <property type="evidence" value="ECO:0007669"/>
    <property type="project" value="InterPro"/>
</dbReference>
<dbReference type="InterPro" id="IPR011268">
    <property type="entry name" value="Purine_phosphorylase"/>
</dbReference>
<comment type="similarity">
    <text evidence="2 7">Belongs to the PNP/MTAP phosphorylase family.</text>
</comment>
<dbReference type="KEGG" id="ada:A5CPEGH6_18690"/>
<dbReference type="AlphaFoldDB" id="A0A4Y1X1R0"/>
<dbReference type="Proteomes" id="UP000319374">
    <property type="component" value="Chromosome"/>
</dbReference>
<evidence type="ECO:0000256" key="5">
    <source>
        <dbReference type="ARBA" id="ARBA00022676"/>
    </source>
</evidence>
<dbReference type="InterPro" id="IPR000845">
    <property type="entry name" value="Nucleoside_phosphorylase_d"/>
</dbReference>
<dbReference type="PROSITE" id="PS01240">
    <property type="entry name" value="PNP_MTAP_2"/>
    <property type="match status" value="1"/>
</dbReference>
<dbReference type="NCBIfam" id="NF006054">
    <property type="entry name" value="PRK08202.1"/>
    <property type="match status" value="1"/>
</dbReference>
<dbReference type="InterPro" id="IPR011270">
    <property type="entry name" value="Pur_Nuc_Pase_Ino/Guo-sp"/>
</dbReference>
<dbReference type="UniPathway" id="UPA00606"/>
<dbReference type="EMBL" id="AP019736">
    <property type="protein sequence ID" value="BBL07231.1"/>
    <property type="molecule type" value="Genomic_DNA"/>
</dbReference>
<sequence length="269" mass="29371">MLEEIKKTAAFIRSATGDFAPEVGIVLGTGLGDFADRIETRHALDYKDIPGFPVSTVEGHKGRLIFGEAGGRRVVAMQGRFHYYEGYTMEQVTFPIRVMRLLGIRFLFVSNASGGINASFRTGDLMVITDHINLMPNPLIGPNMAELGPRFPDMHNCYDKALIASATKIAGEEGIKLQYGVYVGGTGPTFETQAEYRYFKAIGGDAAGMSTVPEVIVARHMSVPVFGVSVITNCGLSDEAGDHEDVQRQGRKAGVKMQTLFLRMIENLE</sequence>
<dbReference type="FunFam" id="3.40.50.1580:FF:000010">
    <property type="entry name" value="Purine nucleoside phosphorylase"/>
    <property type="match status" value="1"/>
</dbReference>
<evidence type="ECO:0000256" key="4">
    <source>
        <dbReference type="ARBA" id="ARBA00022553"/>
    </source>
</evidence>
<dbReference type="Pfam" id="PF01048">
    <property type="entry name" value="PNP_UDP_1"/>
    <property type="match status" value="1"/>
</dbReference>
<organism evidence="9 10">
    <name type="scientific">Alistipes dispar</name>
    <dbReference type="NCBI Taxonomy" id="2585119"/>
    <lineage>
        <taxon>Bacteria</taxon>
        <taxon>Pseudomonadati</taxon>
        <taxon>Bacteroidota</taxon>
        <taxon>Bacteroidia</taxon>
        <taxon>Bacteroidales</taxon>
        <taxon>Rikenellaceae</taxon>
        <taxon>Alistipes</taxon>
    </lineage>
</organism>
<dbReference type="InterPro" id="IPR018099">
    <property type="entry name" value="Purine_phosphorylase-2_CS"/>
</dbReference>
<dbReference type="SUPFAM" id="SSF53167">
    <property type="entry name" value="Purine and uridine phosphorylases"/>
    <property type="match status" value="1"/>
</dbReference>
<evidence type="ECO:0000256" key="7">
    <source>
        <dbReference type="PIRNR" id="PIRNR000477"/>
    </source>
</evidence>
<evidence type="ECO:0000313" key="9">
    <source>
        <dbReference type="EMBL" id="BBL07231.1"/>
    </source>
</evidence>
<comment type="subunit">
    <text evidence="3">Homotrimer.</text>
</comment>
<comment type="pathway">
    <text evidence="1 7">Purine metabolism; purine nucleoside salvage.</text>
</comment>
<dbReference type="InterPro" id="IPR035994">
    <property type="entry name" value="Nucleoside_phosphorylase_sf"/>
</dbReference>
<evidence type="ECO:0000259" key="8">
    <source>
        <dbReference type="Pfam" id="PF01048"/>
    </source>
</evidence>
<dbReference type="GO" id="GO:0004731">
    <property type="term" value="F:purine-nucleoside phosphorylase activity"/>
    <property type="evidence" value="ECO:0007669"/>
    <property type="project" value="UniProtKB-EC"/>
</dbReference>
<dbReference type="NCBIfam" id="TIGR01697">
    <property type="entry name" value="PNPH-PUNA-XAPA"/>
    <property type="match status" value="1"/>
</dbReference>
<dbReference type="RefSeq" id="WP_141429341.1">
    <property type="nucleotide sequence ID" value="NZ_AP019736.1"/>
</dbReference>